<organism evidence="7 8">
    <name type="scientific">Stegodyphus mimosarum</name>
    <name type="common">African social velvet spider</name>
    <dbReference type="NCBI Taxonomy" id="407821"/>
    <lineage>
        <taxon>Eukaryota</taxon>
        <taxon>Metazoa</taxon>
        <taxon>Ecdysozoa</taxon>
        <taxon>Arthropoda</taxon>
        <taxon>Chelicerata</taxon>
        <taxon>Arachnida</taxon>
        <taxon>Araneae</taxon>
        <taxon>Araneomorphae</taxon>
        <taxon>Entelegynae</taxon>
        <taxon>Eresoidea</taxon>
        <taxon>Eresidae</taxon>
        <taxon>Stegodyphus</taxon>
    </lineage>
</organism>
<evidence type="ECO:0000313" key="7">
    <source>
        <dbReference type="EMBL" id="KFM58536.1"/>
    </source>
</evidence>
<keyword evidence="4" id="KW-0010">Activator</keyword>
<evidence type="ECO:0000313" key="8">
    <source>
        <dbReference type="Proteomes" id="UP000054359"/>
    </source>
</evidence>
<gene>
    <name evidence="7" type="ORF">X975_04485</name>
</gene>
<evidence type="ECO:0000256" key="4">
    <source>
        <dbReference type="ARBA" id="ARBA00023159"/>
    </source>
</evidence>
<dbReference type="EMBL" id="KK112779">
    <property type="protein sequence ID" value="KFM58536.1"/>
    <property type="molecule type" value="Genomic_DNA"/>
</dbReference>
<dbReference type="InterPro" id="IPR036322">
    <property type="entry name" value="WD40_repeat_dom_sf"/>
</dbReference>
<dbReference type="Proteomes" id="UP000054359">
    <property type="component" value="Unassembled WGS sequence"/>
</dbReference>
<dbReference type="PANTHER" id="PTHR13224">
    <property type="entry name" value="THYROID HORMONE RECEPTOR-ASSOCIATED PROTEIN-RELATED"/>
    <property type="match status" value="1"/>
</dbReference>
<dbReference type="GO" id="GO:0016592">
    <property type="term" value="C:mediator complex"/>
    <property type="evidence" value="ECO:0007669"/>
    <property type="project" value="TreeGrafter"/>
</dbReference>
<dbReference type="AlphaFoldDB" id="A0A087T097"/>
<name>A0A087T097_STEMI</name>
<dbReference type="InterPro" id="IPR048338">
    <property type="entry name" value="Mediator_Med16"/>
</dbReference>
<protein>
    <submittedName>
        <fullName evidence="7">Mediator of RNA polymerase II transcription subunit 16</fullName>
    </submittedName>
</protein>
<dbReference type="OrthoDB" id="10018574at2759"/>
<sequence length="49" mass="5701">MPWEAYKVLSHTEDITCVEWDISATKLLIADAVGCIQIWSMKDFLLNDW</sequence>
<reference evidence="7 8" key="1">
    <citation type="submission" date="2013-11" db="EMBL/GenBank/DDBJ databases">
        <title>Genome sequencing of Stegodyphus mimosarum.</title>
        <authorList>
            <person name="Bechsgaard J."/>
        </authorList>
    </citation>
    <scope>NUCLEOTIDE SEQUENCE [LARGE SCALE GENOMIC DNA]</scope>
</reference>
<evidence type="ECO:0000256" key="6">
    <source>
        <dbReference type="ARBA" id="ARBA00023242"/>
    </source>
</evidence>
<comment type="similarity">
    <text evidence="2">Belongs to the Mediator complex subunit 16 family.</text>
</comment>
<evidence type="ECO:0000256" key="2">
    <source>
        <dbReference type="ARBA" id="ARBA00006543"/>
    </source>
</evidence>
<evidence type="ECO:0000256" key="1">
    <source>
        <dbReference type="ARBA" id="ARBA00004123"/>
    </source>
</evidence>
<feature type="non-terminal residue" evidence="7">
    <location>
        <position position="49"/>
    </location>
</feature>
<evidence type="ECO:0000256" key="5">
    <source>
        <dbReference type="ARBA" id="ARBA00023163"/>
    </source>
</evidence>
<dbReference type="STRING" id="407821.A0A087T097"/>
<keyword evidence="6" id="KW-0539">Nucleus</keyword>
<keyword evidence="3" id="KW-0805">Transcription regulation</keyword>
<dbReference type="PANTHER" id="PTHR13224:SF6">
    <property type="entry name" value="MEDIATOR OF RNA POLYMERASE II TRANSCRIPTION SUBUNIT 16"/>
    <property type="match status" value="1"/>
</dbReference>
<evidence type="ECO:0000256" key="3">
    <source>
        <dbReference type="ARBA" id="ARBA00023015"/>
    </source>
</evidence>
<dbReference type="SUPFAM" id="SSF50978">
    <property type="entry name" value="WD40 repeat-like"/>
    <property type="match status" value="1"/>
</dbReference>
<proteinExistence type="inferred from homology"/>
<keyword evidence="5" id="KW-0804">Transcription</keyword>
<keyword evidence="8" id="KW-1185">Reference proteome</keyword>
<comment type="subcellular location">
    <subcellularLocation>
        <location evidence="1">Nucleus</location>
    </subcellularLocation>
</comment>
<accession>A0A087T097</accession>
<dbReference type="GO" id="GO:0045893">
    <property type="term" value="P:positive regulation of DNA-templated transcription"/>
    <property type="evidence" value="ECO:0007669"/>
    <property type="project" value="TreeGrafter"/>
</dbReference>